<gene>
    <name evidence="3" type="ORF">Poly51_43380</name>
</gene>
<keyword evidence="2" id="KW-0732">Signal</keyword>
<keyword evidence="4" id="KW-1185">Reference proteome</keyword>
<comment type="caution">
    <text evidence="3">The sequence shown here is derived from an EMBL/GenBank/DDBJ whole genome shotgun (WGS) entry which is preliminary data.</text>
</comment>
<feature type="region of interest" description="Disordered" evidence="1">
    <location>
        <begin position="97"/>
        <end position="166"/>
    </location>
</feature>
<proteinExistence type="predicted"/>
<organism evidence="3 4">
    <name type="scientific">Rubripirellula tenax</name>
    <dbReference type="NCBI Taxonomy" id="2528015"/>
    <lineage>
        <taxon>Bacteria</taxon>
        <taxon>Pseudomonadati</taxon>
        <taxon>Planctomycetota</taxon>
        <taxon>Planctomycetia</taxon>
        <taxon>Pirellulales</taxon>
        <taxon>Pirellulaceae</taxon>
        <taxon>Rubripirellula</taxon>
    </lineage>
</organism>
<dbReference type="AlphaFoldDB" id="A0A5C6ERL8"/>
<evidence type="ECO:0000256" key="2">
    <source>
        <dbReference type="SAM" id="SignalP"/>
    </source>
</evidence>
<name>A0A5C6ERL8_9BACT</name>
<feature type="chain" id="PRO_5023113057" description="TIGR03000 domain-containing protein" evidence="2">
    <location>
        <begin position="26"/>
        <end position="447"/>
    </location>
</feature>
<feature type="signal peptide" evidence="2">
    <location>
        <begin position="1"/>
        <end position="25"/>
    </location>
</feature>
<dbReference type="Proteomes" id="UP000318288">
    <property type="component" value="Unassembled WGS sequence"/>
</dbReference>
<evidence type="ECO:0000256" key="1">
    <source>
        <dbReference type="SAM" id="MobiDB-lite"/>
    </source>
</evidence>
<evidence type="ECO:0008006" key="5">
    <source>
        <dbReference type="Google" id="ProtNLM"/>
    </source>
</evidence>
<feature type="compositionally biased region" description="Low complexity" evidence="1">
    <location>
        <begin position="148"/>
        <end position="157"/>
    </location>
</feature>
<dbReference type="NCBIfam" id="TIGR03000">
    <property type="entry name" value="plancto_dom_1"/>
    <property type="match status" value="2"/>
</dbReference>
<feature type="compositionally biased region" description="Basic residues" evidence="1">
    <location>
        <begin position="122"/>
        <end position="136"/>
    </location>
</feature>
<reference evidence="3 4" key="1">
    <citation type="submission" date="2019-02" db="EMBL/GenBank/DDBJ databases">
        <title>Deep-cultivation of Planctomycetes and their phenomic and genomic characterization uncovers novel biology.</title>
        <authorList>
            <person name="Wiegand S."/>
            <person name="Jogler M."/>
            <person name="Boedeker C."/>
            <person name="Pinto D."/>
            <person name="Vollmers J."/>
            <person name="Rivas-Marin E."/>
            <person name="Kohn T."/>
            <person name="Peeters S.H."/>
            <person name="Heuer A."/>
            <person name="Rast P."/>
            <person name="Oberbeckmann S."/>
            <person name="Bunk B."/>
            <person name="Jeske O."/>
            <person name="Meyerdierks A."/>
            <person name="Storesund J.E."/>
            <person name="Kallscheuer N."/>
            <person name="Luecker S."/>
            <person name="Lage O.M."/>
            <person name="Pohl T."/>
            <person name="Merkel B.J."/>
            <person name="Hornburger P."/>
            <person name="Mueller R.-W."/>
            <person name="Bruemmer F."/>
            <person name="Labrenz M."/>
            <person name="Spormann A.M."/>
            <person name="Op Den Camp H."/>
            <person name="Overmann J."/>
            <person name="Amann R."/>
            <person name="Jetten M.S.M."/>
            <person name="Mascher T."/>
            <person name="Medema M.H."/>
            <person name="Devos D.P."/>
            <person name="Kaster A.-K."/>
            <person name="Ovreas L."/>
            <person name="Rohde M."/>
            <person name="Galperin M.Y."/>
            <person name="Jogler C."/>
        </authorList>
    </citation>
    <scope>NUCLEOTIDE SEQUENCE [LARGE SCALE GENOMIC DNA]</scope>
    <source>
        <strain evidence="3 4">Poly51</strain>
    </source>
</reference>
<sequence precursor="true">MKCSRMFAVATATIILLGTGSVVNAGGSWGGSSGGGYGSSGGGYASSGGSGSSGGSQMGLFARLKARHASSGSSGGASSGGSSQSYTAAYSGSSSGGSSGGISSGSSGGSSGGGNVGPIRRLMAKIRANRAARHSGSHGGSSGGVTHASYSPASSGGSSSGGSSGGYASYSNYSAPAVHSVSLGASSVYESPIVQSSYESYTPMGETIIDSGSYMGETIIDGGSYMGETIIDGGSIIESAPYEGQPIGTPVPDDSIRYESAKPAVEADSAILTVAVPGDAVVTVNGHPTTSDGNVRQFMSRGLKEGFVYTYVVDVTYQINGSEKKDSKSIKLRPGDSETVEFDIPKSDEKAENDFANVQDDVITVVKLNVPASAKVSLAGNPTNGAGAVRTFRTKQLKAGEQWTGYTVRVTAEMAGKSVSKERTVDVKAGSLTELTFDFNDDSLASR</sequence>
<accession>A0A5C6ERL8</accession>
<dbReference type="RefSeq" id="WP_246114652.1">
    <property type="nucleotide sequence ID" value="NZ_SJPW01000005.1"/>
</dbReference>
<dbReference type="InterPro" id="IPR017460">
    <property type="entry name" value="CHP03000_planctomycetes"/>
</dbReference>
<protein>
    <recommendedName>
        <fullName evidence="5">TIGR03000 domain-containing protein</fullName>
    </recommendedName>
</protein>
<evidence type="ECO:0000313" key="3">
    <source>
        <dbReference type="EMBL" id="TWU51044.1"/>
    </source>
</evidence>
<evidence type="ECO:0000313" key="4">
    <source>
        <dbReference type="Proteomes" id="UP000318288"/>
    </source>
</evidence>
<dbReference type="EMBL" id="SJPW01000005">
    <property type="protein sequence ID" value="TWU51044.1"/>
    <property type="molecule type" value="Genomic_DNA"/>
</dbReference>
<feature type="compositionally biased region" description="Gly residues" evidence="1">
    <location>
        <begin position="97"/>
        <end position="116"/>
    </location>
</feature>